<keyword evidence="1" id="KW-1133">Transmembrane helix</keyword>
<dbReference type="PANTHER" id="PTHR40465">
    <property type="entry name" value="CHROMOSOME 1, WHOLE GENOME SHOTGUN SEQUENCE"/>
    <property type="match status" value="1"/>
</dbReference>
<dbReference type="EMBL" id="KV417480">
    <property type="protein sequence ID" value="KZP34747.1"/>
    <property type="molecule type" value="Genomic_DNA"/>
</dbReference>
<dbReference type="STRING" id="436010.A0A166XG36"/>
<feature type="transmembrane region" description="Helical" evidence="1">
    <location>
        <begin position="175"/>
        <end position="196"/>
    </location>
</feature>
<evidence type="ECO:0000313" key="4">
    <source>
        <dbReference type="Proteomes" id="UP000076532"/>
    </source>
</evidence>
<feature type="domain" description="DUF6534" evidence="2">
    <location>
        <begin position="115"/>
        <end position="201"/>
    </location>
</feature>
<dbReference type="PANTHER" id="PTHR40465:SF1">
    <property type="entry name" value="DUF6534 DOMAIN-CONTAINING PROTEIN"/>
    <property type="match status" value="1"/>
</dbReference>
<proteinExistence type="predicted"/>
<accession>A0A166XG36</accession>
<dbReference type="AlphaFoldDB" id="A0A166XG36"/>
<reference evidence="3 4" key="1">
    <citation type="journal article" date="2016" name="Mol. Biol. Evol.">
        <title>Comparative Genomics of Early-Diverging Mushroom-Forming Fungi Provides Insights into the Origins of Lignocellulose Decay Capabilities.</title>
        <authorList>
            <person name="Nagy L.G."/>
            <person name="Riley R."/>
            <person name="Tritt A."/>
            <person name="Adam C."/>
            <person name="Daum C."/>
            <person name="Floudas D."/>
            <person name="Sun H."/>
            <person name="Yadav J.S."/>
            <person name="Pangilinan J."/>
            <person name="Larsson K.H."/>
            <person name="Matsuura K."/>
            <person name="Barry K."/>
            <person name="Labutti K."/>
            <person name="Kuo R."/>
            <person name="Ohm R.A."/>
            <person name="Bhattacharya S.S."/>
            <person name="Shirouzu T."/>
            <person name="Yoshinaga Y."/>
            <person name="Martin F.M."/>
            <person name="Grigoriev I.V."/>
            <person name="Hibbett D.S."/>
        </authorList>
    </citation>
    <scope>NUCLEOTIDE SEQUENCE [LARGE SCALE GENOMIC DNA]</scope>
    <source>
        <strain evidence="3 4">CBS 109695</strain>
    </source>
</reference>
<evidence type="ECO:0000256" key="1">
    <source>
        <dbReference type="SAM" id="Phobius"/>
    </source>
</evidence>
<sequence length="238" mass="26305">MFSRFGAVLIGVIVAAALWGVTCAQVMFYYKTFPRDRKLIKSLVAAVWISDTLHQILISHTVYVYLVTFYGDFNAIGKIVWSIVVEVLVNSALVLGELGKWIVFDASMAINVFGVASDLFLSITLCFLLHRSRSGVKRTDTMINVLILFTMNTGLLTSLCAVASLVSILAAPTTFIYIAFFFNIGRMYSNTLLVVLNARDSIRKIGVHPEAVVLSALQTTDTGKAAQVRLHHLLLSYF</sequence>
<gene>
    <name evidence="3" type="ORF">FIBSPDRAFT_915860</name>
</gene>
<organism evidence="3 4">
    <name type="scientific">Athelia psychrophila</name>
    <dbReference type="NCBI Taxonomy" id="1759441"/>
    <lineage>
        <taxon>Eukaryota</taxon>
        <taxon>Fungi</taxon>
        <taxon>Dikarya</taxon>
        <taxon>Basidiomycota</taxon>
        <taxon>Agaricomycotina</taxon>
        <taxon>Agaricomycetes</taxon>
        <taxon>Agaricomycetidae</taxon>
        <taxon>Atheliales</taxon>
        <taxon>Atheliaceae</taxon>
        <taxon>Athelia</taxon>
    </lineage>
</organism>
<feature type="transmembrane region" description="Helical" evidence="1">
    <location>
        <begin position="79"/>
        <end position="96"/>
    </location>
</feature>
<keyword evidence="1" id="KW-0472">Membrane</keyword>
<evidence type="ECO:0000313" key="3">
    <source>
        <dbReference type="EMBL" id="KZP34747.1"/>
    </source>
</evidence>
<name>A0A166XG36_9AGAM</name>
<evidence type="ECO:0000259" key="2">
    <source>
        <dbReference type="Pfam" id="PF20152"/>
    </source>
</evidence>
<dbReference type="Proteomes" id="UP000076532">
    <property type="component" value="Unassembled WGS sequence"/>
</dbReference>
<dbReference type="Pfam" id="PF20152">
    <property type="entry name" value="DUF6534"/>
    <property type="match status" value="1"/>
</dbReference>
<keyword evidence="4" id="KW-1185">Reference proteome</keyword>
<dbReference type="InterPro" id="IPR045339">
    <property type="entry name" value="DUF6534"/>
</dbReference>
<protein>
    <recommendedName>
        <fullName evidence="2">DUF6534 domain-containing protein</fullName>
    </recommendedName>
</protein>
<keyword evidence="1" id="KW-0812">Transmembrane</keyword>
<feature type="transmembrane region" description="Helical" evidence="1">
    <location>
        <begin position="141"/>
        <end position="169"/>
    </location>
</feature>
<dbReference type="OrthoDB" id="3263055at2759"/>
<feature type="transmembrane region" description="Helical" evidence="1">
    <location>
        <begin position="47"/>
        <end position="67"/>
    </location>
</feature>
<feature type="transmembrane region" description="Helical" evidence="1">
    <location>
        <begin position="108"/>
        <end position="129"/>
    </location>
</feature>